<dbReference type="SUPFAM" id="SSF52540">
    <property type="entry name" value="P-loop containing nucleoside triphosphate hydrolases"/>
    <property type="match status" value="1"/>
</dbReference>
<gene>
    <name evidence="5" type="ORF">BVJ53_05755</name>
    <name evidence="6" type="ORF">OFW50_09615</name>
</gene>
<accession>A0A4Q1U5J0</accession>
<dbReference type="EMBL" id="CP107523">
    <property type="protein sequence ID" value="UYN55737.1"/>
    <property type="molecule type" value="Genomic_DNA"/>
</dbReference>
<keyword evidence="1" id="KW-0547">Nucleotide-binding</keyword>
<evidence type="ECO:0000256" key="1">
    <source>
        <dbReference type="ARBA" id="ARBA00022741"/>
    </source>
</evidence>
<dbReference type="GO" id="GO:0017116">
    <property type="term" value="F:single-stranded DNA helicase activity"/>
    <property type="evidence" value="ECO:0007669"/>
    <property type="project" value="TreeGrafter"/>
</dbReference>
<dbReference type="GO" id="GO:0009338">
    <property type="term" value="C:exodeoxyribonuclease V complex"/>
    <property type="evidence" value="ECO:0007669"/>
    <property type="project" value="TreeGrafter"/>
</dbReference>
<dbReference type="Pfam" id="PF14490">
    <property type="entry name" value="HHH_RecD2"/>
    <property type="match status" value="1"/>
</dbReference>
<dbReference type="PANTHER" id="PTHR43788:SF6">
    <property type="entry name" value="DNA HELICASE B"/>
    <property type="match status" value="1"/>
</dbReference>
<protein>
    <submittedName>
        <fullName evidence="6">AAA family ATPase</fullName>
    </submittedName>
    <submittedName>
        <fullName evidence="5">ATP-dependent endonuclease</fullName>
    </submittedName>
</protein>
<reference evidence="5 7" key="1">
    <citation type="submission" date="2017-01" db="EMBL/GenBank/DDBJ databases">
        <title>Lactobacillus chiayiensis sp. nov., a lactic acid bacterium isolated from compost.</title>
        <authorList>
            <person name="Huang C.-H."/>
        </authorList>
    </citation>
    <scope>NUCLEOTIDE SEQUENCE [LARGE SCALE GENOMIC DNA]</scope>
    <source>
        <strain evidence="5">Chh01</strain>
        <strain evidence="7">chh01</strain>
    </source>
</reference>
<keyword evidence="5" id="KW-0540">Nuclease</keyword>
<keyword evidence="8" id="KW-1185">Reference proteome</keyword>
<dbReference type="GO" id="GO:0005524">
    <property type="term" value="F:ATP binding"/>
    <property type="evidence" value="ECO:0007669"/>
    <property type="project" value="UniProtKB-KW"/>
</dbReference>
<dbReference type="InterPro" id="IPR050534">
    <property type="entry name" value="Coronavir_polyprotein_1ab"/>
</dbReference>
<proteinExistence type="predicted"/>
<name>A0A4Q1U5J0_9LACO</name>
<dbReference type="GO" id="GO:0004519">
    <property type="term" value="F:endonuclease activity"/>
    <property type="evidence" value="ECO:0007669"/>
    <property type="project" value="UniProtKB-KW"/>
</dbReference>
<evidence type="ECO:0000313" key="5">
    <source>
        <dbReference type="EMBL" id="RXT26854.1"/>
    </source>
</evidence>
<dbReference type="Proteomes" id="UP000290475">
    <property type="component" value="Unassembled WGS sequence"/>
</dbReference>
<dbReference type="RefSeq" id="WP_129301573.1">
    <property type="nucleotide sequence ID" value="NZ_CP107523.1"/>
</dbReference>
<evidence type="ECO:0000259" key="3">
    <source>
        <dbReference type="Pfam" id="PF13538"/>
    </source>
</evidence>
<evidence type="ECO:0000313" key="7">
    <source>
        <dbReference type="Proteomes" id="UP000290475"/>
    </source>
</evidence>
<evidence type="ECO:0000313" key="8">
    <source>
        <dbReference type="Proteomes" id="UP001164790"/>
    </source>
</evidence>
<keyword evidence="5" id="KW-0255">Endonuclease</keyword>
<dbReference type="Pfam" id="PF13604">
    <property type="entry name" value="AAA_30"/>
    <property type="match status" value="1"/>
</dbReference>
<evidence type="ECO:0000259" key="4">
    <source>
        <dbReference type="Pfam" id="PF14490"/>
    </source>
</evidence>
<keyword evidence="2" id="KW-0067">ATP-binding</keyword>
<dbReference type="Gene3D" id="2.30.30.940">
    <property type="match status" value="1"/>
</dbReference>
<feature type="domain" description="ATP-dependent RecD2 DNA helicase-like helix-hairpin-helix" evidence="4">
    <location>
        <begin position="173"/>
        <end position="248"/>
    </location>
</feature>
<dbReference type="GO" id="GO:0006310">
    <property type="term" value="P:DNA recombination"/>
    <property type="evidence" value="ECO:0007669"/>
    <property type="project" value="TreeGrafter"/>
</dbReference>
<dbReference type="Pfam" id="PF13538">
    <property type="entry name" value="UvrD_C_2"/>
    <property type="match status" value="1"/>
</dbReference>
<dbReference type="Proteomes" id="UP001164790">
    <property type="component" value="Chromosome"/>
</dbReference>
<feature type="domain" description="UvrD-like helicase C-terminal" evidence="3">
    <location>
        <begin position="709"/>
        <end position="752"/>
    </location>
</feature>
<dbReference type="CDD" id="cd18809">
    <property type="entry name" value="SF1_C_RecD"/>
    <property type="match status" value="1"/>
</dbReference>
<dbReference type="Gene3D" id="1.10.10.2220">
    <property type="match status" value="1"/>
</dbReference>
<dbReference type="CDD" id="cd17933">
    <property type="entry name" value="DEXSc_RecD-like"/>
    <property type="match status" value="1"/>
</dbReference>
<dbReference type="Gene3D" id="3.40.50.300">
    <property type="entry name" value="P-loop containing nucleotide triphosphate hydrolases"/>
    <property type="match status" value="2"/>
</dbReference>
<keyword evidence="5" id="KW-0378">Hydrolase</keyword>
<dbReference type="EMBL" id="MSSM01000011">
    <property type="protein sequence ID" value="RXT26854.1"/>
    <property type="molecule type" value="Genomic_DNA"/>
</dbReference>
<evidence type="ECO:0000256" key="2">
    <source>
        <dbReference type="ARBA" id="ARBA00022840"/>
    </source>
</evidence>
<reference evidence="6" key="2">
    <citation type="submission" date="2022-10" db="EMBL/GenBank/DDBJ databases">
        <title>Comparative genomic analysis and in-vitro probiotic properties of the potential probiotic L. chiayiensis AACE 3.</title>
        <authorList>
            <person name="Kang X."/>
        </authorList>
    </citation>
    <scope>NUCLEOTIDE SEQUENCE</scope>
    <source>
        <strain evidence="6">AACE 3</strain>
    </source>
</reference>
<dbReference type="InterPro" id="IPR029493">
    <property type="entry name" value="RecD2-like_HHH"/>
</dbReference>
<dbReference type="InterPro" id="IPR027417">
    <property type="entry name" value="P-loop_NTPase"/>
</dbReference>
<dbReference type="InterPro" id="IPR027785">
    <property type="entry name" value="UvrD-like_helicase_C"/>
</dbReference>
<sequence>MEQAQVYENVDLQIIKLLFNSDGSDYKVYAVRILNPHPELKMTLTQEITVTGDMGYYNRRAIITADLVYDDADSLRYRKPSYKVARLHFGLPKEPRRQWQLIDTLLVHQPTVLRRLHDYFADDAPILTIFSKDEIKTARIPGVGPATVQKIATAIRGKLEVAVLANHWGKALSSMTYEKIWLAYKDAELAMQHVDANPYILMQVAQLDFKKVDAFAKSRGVAPNDSHRLAAGLQYIFRTAVLTQGLTYITITWFKEQAATLLGVSTDDLTMFADPKQALAYGFLLNEQYDLVTSCDMFATEGSVARIMAVAQKTAEPLIKPAELDEKLDKFLDRHQLVINDQQRAAFQNVNQHGLSVLNGSAGTGKTWLTNLLVHFFNAQAKGKSVLLAPTGRAAKVLARYTHEPAATIHAYLHLLPGEELDRFDAEADWETFGDARLIIVDESSMLTTPLAYTVLKNVNFKKAHVLFVGDVFQLPPIGPGNFLKDCLADDHVAATTLTRVYRQDSQSGVLALANRIRDRLALPFGPDDDRYVSGNVALYNQRDAGRVFDAGIKAYQEALAKHGHQPDSQLLIVNKNIGATGRLRFNAELQALVNPARAGEPEYVSSYVDPVTNQKHHLRLNDRVMILKNDKHVALVDPKTWERRAVLGENGLQKTDEFGTKRWRETIMANGDTGVVAHIDPKRHFLVVQVGNQYCYYSFGSVPRALTLAYAITVHKAQGGQADTVIAIVNGADRMLNAQSFYTALTRTQSQFIFFGDFRVLLARTKIYPIDSRHDLLGSLLSGQLTVDTFSRFTFEQILTWLDHQRHQGIQPRAAITAAKPEAATQPFAVRYTEQLDILNQVVEKVTKLPVKKATGEG</sequence>
<dbReference type="PANTHER" id="PTHR43788">
    <property type="entry name" value="DNA2/NAM7 HELICASE FAMILY MEMBER"/>
    <property type="match status" value="1"/>
</dbReference>
<evidence type="ECO:0000313" key="6">
    <source>
        <dbReference type="EMBL" id="UYN55737.1"/>
    </source>
</evidence>
<dbReference type="AlphaFoldDB" id="A0A4Q1U5J0"/>
<organism evidence="5 7">
    <name type="scientific">Lacticaseibacillus chiayiensis</name>
    <dbReference type="NCBI Taxonomy" id="2100821"/>
    <lineage>
        <taxon>Bacteria</taxon>
        <taxon>Bacillati</taxon>
        <taxon>Bacillota</taxon>
        <taxon>Bacilli</taxon>
        <taxon>Lactobacillales</taxon>
        <taxon>Lactobacillaceae</taxon>
        <taxon>Lacticaseibacillus</taxon>
    </lineage>
</organism>